<keyword evidence="3" id="KW-0812">Transmembrane</keyword>
<dbReference type="RefSeq" id="WP_156040917.1">
    <property type="nucleotide sequence ID" value="NZ_ASRX01000026.1"/>
</dbReference>
<dbReference type="AlphaFoldDB" id="A0A017T7E8"/>
<gene>
    <name evidence="4" type="ORF">CAP_3543</name>
</gene>
<feature type="coiled-coil region" evidence="1">
    <location>
        <begin position="1"/>
        <end position="68"/>
    </location>
</feature>
<evidence type="ECO:0000313" key="5">
    <source>
        <dbReference type="Proteomes" id="UP000019678"/>
    </source>
</evidence>
<evidence type="ECO:0000256" key="3">
    <source>
        <dbReference type="SAM" id="Phobius"/>
    </source>
</evidence>
<reference evidence="4 5" key="1">
    <citation type="submission" date="2013-05" db="EMBL/GenBank/DDBJ databases">
        <title>Genome assembly of Chondromyces apiculatus DSM 436.</title>
        <authorList>
            <person name="Sharma G."/>
            <person name="Khatri I."/>
            <person name="Kaur C."/>
            <person name="Mayilraj S."/>
            <person name="Subramanian S."/>
        </authorList>
    </citation>
    <scope>NUCLEOTIDE SEQUENCE [LARGE SCALE GENOMIC DNA]</scope>
    <source>
        <strain evidence="4 5">DSM 436</strain>
    </source>
</reference>
<organism evidence="4 5">
    <name type="scientific">Chondromyces apiculatus DSM 436</name>
    <dbReference type="NCBI Taxonomy" id="1192034"/>
    <lineage>
        <taxon>Bacteria</taxon>
        <taxon>Pseudomonadati</taxon>
        <taxon>Myxococcota</taxon>
        <taxon>Polyangia</taxon>
        <taxon>Polyangiales</taxon>
        <taxon>Polyangiaceae</taxon>
        <taxon>Chondromyces</taxon>
    </lineage>
</organism>
<accession>A0A017T7E8</accession>
<keyword evidence="5" id="KW-1185">Reference proteome</keyword>
<dbReference type="EMBL" id="ASRX01000026">
    <property type="protein sequence ID" value="EYF05178.1"/>
    <property type="molecule type" value="Genomic_DNA"/>
</dbReference>
<keyword evidence="3" id="KW-0472">Membrane</keyword>
<evidence type="ECO:0000256" key="2">
    <source>
        <dbReference type="SAM" id="MobiDB-lite"/>
    </source>
</evidence>
<feature type="transmembrane region" description="Helical" evidence="3">
    <location>
        <begin position="83"/>
        <end position="104"/>
    </location>
</feature>
<proteinExistence type="predicted"/>
<comment type="caution">
    <text evidence="4">The sequence shown here is derived from an EMBL/GenBank/DDBJ whole genome shotgun (WGS) entry which is preliminary data.</text>
</comment>
<keyword evidence="1" id="KW-0175">Coiled coil</keyword>
<evidence type="ECO:0000256" key="1">
    <source>
        <dbReference type="SAM" id="Coils"/>
    </source>
</evidence>
<dbReference type="OrthoDB" id="5493965at2"/>
<dbReference type="Proteomes" id="UP000019678">
    <property type="component" value="Unassembled WGS sequence"/>
</dbReference>
<name>A0A017T7E8_9BACT</name>
<feature type="compositionally biased region" description="Pro residues" evidence="2">
    <location>
        <begin position="108"/>
        <end position="122"/>
    </location>
</feature>
<keyword evidence="3" id="KW-1133">Transmembrane helix</keyword>
<feature type="region of interest" description="Disordered" evidence="2">
    <location>
        <begin position="106"/>
        <end position="143"/>
    </location>
</feature>
<protein>
    <submittedName>
        <fullName evidence="4">PspA</fullName>
    </submittedName>
</protein>
<evidence type="ECO:0000313" key="4">
    <source>
        <dbReference type="EMBL" id="EYF05178.1"/>
    </source>
</evidence>
<sequence length="289" mass="30666">MSGYREEREALRARAEGLEQELGHVRSELAQTQETLRQTQQSTPWERLEQLERDLATAQRALHDLKGQMASTARPPPRSSGPAIAAAVVGLVLVGAASSMIFVARRASPPPPPVVHTAPPPTYHEQPTHQQPSTGVVPHGTTPAPAPERITATWKGALVSQSGLGVRPGAACAVEATLVRNHGETEHSVDTLGVQCGGVSVYRSTDELNGISMNRSGVREESGASGKAYLVVYDDTGDRTGARAQISLSSAAGEAHVWRATVPNLDVRIRLDHLSSKVATAPAPLSDQE</sequence>